<evidence type="ECO:0000313" key="8">
    <source>
        <dbReference type="Proteomes" id="UP000480929"/>
    </source>
</evidence>
<keyword evidence="3" id="KW-0804">Transcription</keyword>
<dbReference type="GO" id="GO:0003677">
    <property type="term" value="F:DNA binding"/>
    <property type="evidence" value="ECO:0007669"/>
    <property type="project" value="UniProtKB-KW"/>
</dbReference>
<keyword evidence="8" id="KW-1185">Reference proteome</keyword>
<dbReference type="Proteomes" id="UP000433575">
    <property type="component" value="Unassembled WGS sequence"/>
</dbReference>
<dbReference type="InterPro" id="IPR000835">
    <property type="entry name" value="HTH_MarR-typ"/>
</dbReference>
<protein>
    <submittedName>
        <fullName evidence="5">MarR family transcriptional regulator</fullName>
    </submittedName>
</protein>
<dbReference type="PANTHER" id="PTHR42756:SF1">
    <property type="entry name" value="TRANSCRIPTIONAL REPRESSOR OF EMRAB OPERON"/>
    <property type="match status" value="1"/>
</dbReference>
<evidence type="ECO:0000256" key="2">
    <source>
        <dbReference type="ARBA" id="ARBA00023125"/>
    </source>
</evidence>
<organism evidence="5 7">
    <name type="scientific">Holdemania massiliensis</name>
    <dbReference type="NCBI Taxonomy" id="1468449"/>
    <lineage>
        <taxon>Bacteria</taxon>
        <taxon>Bacillati</taxon>
        <taxon>Bacillota</taxon>
        <taxon>Erysipelotrichia</taxon>
        <taxon>Erysipelotrichales</taxon>
        <taxon>Erysipelotrichaceae</taxon>
        <taxon>Holdemania</taxon>
    </lineage>
</organism>
<dbReference type="InterPro" id="IPR036390">
    <property type="entry name" value="WH_DNA-bd_sf"/>
</dbReference>
<reference evidence="7 8" key="1">
    <citation type="journal article" date="2019" name="Nat. Med.">
        <title>A library of human gut bacterial isolates paired with longitudinal multiomics data enables mechanistic microbiome research.</title>
        <authorList>
            <person name="Poyet M."/>
            <person name="Groussin M."/>
            <person name="Gibbons S.M."/>
            <person name="Avila-Pacheco J."/>
            <person name="Jiang X."/>
            <person name="Kearney S.M."/>
            <person name="Perrotta A.R."/>
            <person name="Berdy B."/>
            <person name="Zhao S."/>
            <person name="Lieberman T.D."/>
            <person name="Swanson P.K."/>
            <person name="Smith M."/>
            <person name="Roesemann S."/>
            <person name="Alexander J.E."/>
            <person name="Rich S.A."/>
            <person name="Livny J."/>
            <person name="Vlamakis H."/>
            <person name="Clish C."/>
            <person name="Bullock K."/>
            <person name="Deik A."/>
            <person name="Scott J."/>
            <person name="Pierce K.A."/>
            <person name="Xavier R.J."/>
            <person name="Alm E.J."/>
        </authorList>
    </citation>
    <scope>NUCLEOTIDE SEQUENCE [LARGE SCALE GENOMIC DNA]</scope>
    <source>
        <strain evidence="5 7">BIOML-A4</strain>
        <strain evidence="6 8">BIOML-A5</strain>
    </source>
</reference>
<dbReference type="PANTHER" id="PTHR42756">
    <property type="entry name" value="TRANSCRIPTIONAL REGULATOR, MARR"/>
    <property type="match status" value="1"/>
</dbReference>
<evidence type="ECO:0000256" key="1">
    <source>
        <dbReference type="ARBA" id="ARBA00023015"/>
    </source>
</evidence>
<name>A0A6N7SBT1_9FIRM</name>
<dbReference type="AlphaFoldDB" id="A0A6N7SBT1"/>
<keyword evidence="2" id="KW-0238">DNA-binding</keyword>
<evidence type="ECO:0000313" key="7">
    <source>
        <dbReference type="Proteomes" id="UP000433575"/>
    </source>
</evidence>
<evidence type="ECO:0000259" key="4">
    <source>
        <dbReference type="PROSITE" id="PS50995"/>
    </source>
</evidence>
<dbReference type="SUPFAM" id="SSF46785">
    <property type="entry name" value="Winged helix' DNA-binding domain"/>
    <property type="match status" value="1"/>
</dbReference>
<dbReference type="PRINTS" id="PR00598">
    <property type="entry name" value="HTHMARR"/>
</dbReference>
<dbReference type="EMBL" id="WKPJ01000056">
    <property type="protein sequence ID" value="MSA91381.1"/>
    <property type="molecule type" value="Genomic_DNA"/>
</dbReference>
<dbReference type="Gene3D" id="1.10.10.10">
    <property type="entry name" value="Winged helix-like DNA-binding domain superfamily/Winged helix DNA-binding domain"/>
    <property type="match status" value="1"/>
</dbReference>
<dbReference type="SMART" id="SM00347">
    <property type="entry name" value="HTH_MARR"/>
    <property type="match status" value="1"/>
</dbReference>
<feature type="domain" description="HTH marR-type" evidence="4">
    <location>
        <begin position="12"/>
        <end position="146"/>
    </location>
</feature>
<comment type="caution">
    <text evidence="5">The sequence shown here is derived from an EMBL/GenBank/DDBJ whole genome shotgun (WGS) entry which is preliminary data.</text>
</comment>
<dbReference type="InterPro" id="IPR011991">
    <property type="entry name" value="ArsR-like_HTH"/>
</dbReference>
<sequence>MSIEILEVIPIETQGGFYITQIKQLQDRIFERFLSEQGLKISGGQGRILFVLWKQSPCTISEISQRTSLAKNTVSMMIDTMVAHGIVTRQSNPNNRRQTWIMLTDYALSLQQKYDAVSQRMNTLFYSGFSEAEKDQFEAYLQRILTTLHRVEKKQESHEEINYDESR</sequence>
<dbReference type="PROSITE" id="PS50995">
    <property type="entry name" value="HTH_MARR_2"/>
    <property type="match status" value="1"/>
</dbReference>
<dbReference type="Pfam" id="PF01047">
    <property type="entry name" value="MarR"/>
    <property type="match status" value="1"/>
</dbReference>
<evidence type="ECO:0000313" key="5">
    <source>
        <dbReference type="EMBL" id="MSA91381.1"/>
    </source>
</evidence>
<keyword evidence="1" id="KW-0805">Transcription regulation</keyword>
<gene>
    <name evidence="6" type="ORF">GKD88_18810</name>
    <name evidence="5" type="ORF">GKE08_18855</name>
</gene>
<dbReference type="EMBL" id="WKPI01000060">
    <property type="protein sequence ID" value="MSC35167.1"/>
    <property type="molecule type" value="Genomic_DNA"/>
</dbReference>
<evidence type="ECO:0000313" key="6">
    <source>
        <dbReference type="EMBL" id="MSC35167.1"/>
    </source>
</evidence>
<dbReference type="GO" id="GO:0003700">
    <property type="term" value="F:DNA-binding transcription factor activity"/>
    <property type="evidence" value="ECO:0007669"/>
    <property type="project" value="InterPro"/>
</dbReference>
<proteinExistence type="predicted"/>
<evidence type="ECO:0000256" key="3">
    <source>
        <dbReference type="ARBA" id="ARBA00023163"/>
    </source>
</evidence>
<accession>A0A6N7SBT1</accession>
<dbReference type="Proteomes" id="UP000480929">
    <property type="component" value="Unassembled WGS sequence"/>
</dbReference>
<dbReference type="CDD" id="cd00090">
    <property type="entry name" value="HTH_ARSR"/>
    <property type="match status" value="1"/>
</dbReference>
<dbReference type="InterPro" id="IPR036388">
    <property type="entry name" value="WH-like_DNA-bd_sf"/>
</dbReference>